<name>A0AAW8SX32_9ENTE</name>
<evidence type="ECO:0000259" key="2">
    <source>
        <dbReference type="PROSITE" id="PS50966"/>
    </source>
</evidence>
<dbReference type="EMBL" id="JARPXM010000009">
    <property type="protein sequence ID" value="MDT2538608.1"/>
    <property type="molecule type" value="Genomic_DNA"/>
</dbReference>
<dbReference type="GO" id="GO:0008270">
    <property type="term" value="F:zinc ion binding"/>
    <property type="evidence" value="ECO:0007669"/>
    <property type="project" value="UniProtKB-KW"/>
</dbReference>
<keyword evidence="1" id="KW-0479">Metal-binding</keyword>
<evidence type="ECO:0000313" key="3">
    <source>
        <dbReference type="EMBL" id="MDT2538608.1"/>
    </source>
</evidence>
<proteinExistence type="predicted"/>
<evidence type="ECO:0000313" key="4">
    <source>
        <dbReference type="Proteomes" id="UP001249240"/>
    </source>
</evidence>
<reference evidence="3" key="1">
    <citation type="submission" date="2023-03" db="EMBL/GenBank/DDBJ databases">
        <authorList>
            <person name="Shen W."/>
            <person name="Cai J."/>
        </authorList>
    </citation>
    <scope>NUCLEOTIDE SEQUENCE</scope>
    <source>
        <strain evidence="3">B646-2</strain>
    </source>
</reference>
<evidence type="ECO:0000256" key="1">
    <source>
        <dbReference type="PROSITE-ProRule" id="PRU00325"/>
    </source>
</evidence>
<sequence length="274" mass="32546">MENWERLFKPHILDRGYEYFLEERVVDIHVQDDLIQAAVAGTDDYEVVIEGIKYDFPRFYCDCPYADVDKYCKHMAAVLYEYEDGKNEDQWQDIQVASKKIEQLVSNAEEQVVRDFLIDLLKKDKNLVQRFTRLTSPEITEKVVQQLKHRIDKIVLRHAGDENYIEYDKIEKFVNDLISFIDDEIVSLVDKKANLAAFHLTNYILLEVEQVDIDDLEGELYEVSAECRYVWEAILEKATIQEKETMFTWFKNQLKHSNYGLSYSEIEQICEEYF</sequence>
<dbReference type="PROSITE" id="PS50966">
    <property type="entry name" value="ZF_SWIM"/>
    <property type="match status" value="1"/>
</dbReference>
<dbReference type="RefSeq" id="WP_010747297.1">
    <property type="nucleotide sequence ID" value="NZ_BTSP01000019.1"/>
</dbReference>
<keyword evidence="1" id="KW-0863">Zinc-finger</keyword>
<keyword evidence="1" id="KW-0862">Zinc</keyword>
<dbReference type="Proteomes" id="UP001249240">
    <property type="component" value="Unassembled WGS sequence"/>
</dbReference>
<dbReference type="AlphaFoldDB" id="A0AAW8SX32"/>
<comment type="caution">
    <text evidence="3">The sequence shown here is derived from an EMBL/GenBank/DDBJ whole genome shotgun (WGS) entry which is preliminary data.</text>
</comment>
<feature type="domain" description="SWIM-type" evidence="2">
    <location>
        <begin position="45"/>
        <end position="83"/>
    </location>
</feature>
<organism evidence="3 4">
    <name type="scientific">Enterococcus raffinosus</name>
    <dbReference type="NCBI Taxonomy" id="71452"/>
    <lineage>
        <taxon>Bacteria</taxon>
        <taxon>Bacillati</taxon>
        <taxon>Bacillota</taxon>
        <taxon>Bacilli</taxon>
        <taxon>Lactobacillales</taxon>
        <taxon>Enterococcaceae</taxon>
        <taxon>Enterococcus</taxon>
    </lineage>
</organism>
<dbReference type="Pfam" id="PF04434">
    <property type="entry name" value="SWIM"/>
    <property type="match status" value="1"/>
</dbReference>
<protein>
    <submittedName>
        <fullName evidence="3">SWIM zinc finger family protein</fullName>
    </submittedName>
</protein>
<accession>A0AAW8SX32</accession>
<dbReference type="InterPro" id="IPR007527">
    <property type="entry name" value="Znf_SWIM"/>
</dbReference>
<gene>
    <name evidence="3" type="ORF">P7D78_10740</name>
</gene>